<dbReference type="InterPro" id="IPR008928">
    <property type="entry name" value="6-hairpin_glycosidase_sf"/>
</dbReference>
<proteinExistence type="predicted"/>
<dbReference type="GO" id="GO:0005975">
    <property type="term" value="P:carbohydrate metabolic process"/>
    <property type="evidence" value="ECO:0007669"/>
    <property type="project" value="InterPro"/>
</dbReference>
<dbReference type="Gene3D" id="3.40.50.2000">
    <property type="entry name" value="Glycogen Phosphorylase B"/>
    <property type="match status" value="2"/>
</dbReference>
<evidence type="ECO:0000259" key="1">
    <source>
        <dbReference type="Pfam" id="PF00534"/>
    </source>
</evidence>
<sequence length="761" mass="84036">MFVRQDESHSTSPPQRAPIERLALIGNALPRKCGLATFTSHLADALAQRYPSLTVDHFAMDDGSGVEYPASIATISADDPLAYRMAARKIEAAGADAIWLQHEFGIFGGSAGEHILQLIEATELPLVVTLHTVLEKPSEAEARVFERLLARADELVVMAERGADTLHRAYGIDRSRIMVIPHGVPDRQMIVPDRMKPRFGLEGRTVLMTFGLLAPDKGIDRMIEAMPAVVARHPETLYLVVGATHPNLKRHEGERYRESLEARVAELGIADHVRFHNAFVEQNELLDMLQASDVYITPYLNMAQVTSGTLSYAAAVGKPIVSTPYVHASELLAGGKGVLVDPGSSESLAGAVLELLDHPERRLALATKVYRACRSMVWPQVVERAVDAVAAGRSRTAHPKTAISDRLSRPLPTTALHRMTDGTGMFQHSLFGVPDWDHGYCIDDNARALLLSVLREDSLDEDMRVLAHRYAAFVQGAWNSEVGRFRNFMSFDRQWLEESGSEDSNGRALWVLGVTGRVAKDPAIKSWARELYERATQAMAPLSAPRSQAFAALGAFERLKHQPDHAASIEALRRAGQTLDDLLSNFGRSDWRWYEPVLAYDNARLCQAHIRAGQAEGRPEWIERGIETLGWLSALQRGAHGQFRPIGHESFFREYQRPGVYDQQPVEAQAMVDAAAVAFDATKDPVWIERAESAFRWFVGDNDAGVPIAIVDDGSCYDGLMRHGVNRNQGAESILAYQLSAVAMRALSSVRKVSKRAPLSN</sequence>
<name>A0A7G9SEA0_9SPHN</name>
<dbReference type="Pfam" id="PF13439">
    <property type="entry name" value="Glyco_transf_4"/>
    <property type="match status" value="1"/>
</dbReference>
<keyword evidence="3" id="KW-0808">Transferase</keyword>
<evidence type="ECO:0000313" key="4">
    <source>
        <dbReference type="Proteomes" id="UP000515955"/>
    </source>
</evidence>
<dbReference type="EMBL" id="CP060717">
    <property type="protein sequence ID" value="QNN66175.1"/>
    <property type="molecule type" value="Genomic_DNA"/>
</dbReference>
<dbReference type="SUPFAM" id="SSF48208">
    <property type="entry name" value="Six-hairpin glycosidases"/>
    <property type="match status" value="1"/>
</dbReference>
<dbReference type="PANTHER" id="PTHR12526">
    <property type="entry name" value="GLYCOSYLTRANSFERASE"/>
    <property type="match status" value="1"/>
</dbReference>
<feature type="domain" description="Glycosyltransferase subfamily 4-like N-terminal" evidence="2">
    <location>
        <begin position="34"/>
        <end position="185"/>
    </location>
</feature>
<dbReference type="InterPro" id="IPR001296">
    <property type="entry name" value="Glyco_trans_1"/>
</dbReference>
<dbReference type="GO" id="GO:0016757">
    <property type="term" value="F:glycosyltransferase activity"/>
    <property type="evidence" value="ECO:0007669"/>
    <property type="project" value="InterPro"/>
</dbReference>
<protein>
    <submittedName>
        <fullName evidence="3">Glycosyltransferase</fullName>
    </submittedName>
</protein>
<dbReference type="SUPFAM" id="SSF53756">
    <property type="entry name" value="UDP-Glycosyltransferase/glycogen phosphorylase"/>
    <property type="match status" value="1"/>
</dbReference>
<dbReference type="KEGG" id="srhi:H9L12_04355"/>
<organism evidence="3 4">
    <name type="scientific">Sphingomonas rhizophila</name>
    <dbReference type="NCBI Taxonomy" id="2071607"/>
    <lineage>
        <taxon>Bacteria</taxon>
        <taxon>Pseudomonadati</taxon>
        <taxon>Pseudomonadota</taxon>
        <taxon>Alphaproteobacteria</taxon>
        <taxon>Sphingomonadales</taxon>
        <taxon>Sphingomonadaceae</taxon>
        <taxon>Sphingomonas</taxon>
    </lineage>
</organism>
<keyword evidence="4" id="KW-1185">Reference proteome</keyword>
<accession>A0A7G9SEA0</accession>
<dbReference type="AlphaFoldDB" id="A0A7G9SEA0"/>
<feature type="domain" description="Glycosyl transferase family 1" evidence="1">
    <location>
        <begin position="202"/>
        <end position="368"/>
    </location>
</feature>
<dbReference type="Proteomes" id="UP000515955">
    <property type="component" value="Chromosome"/>
</dbReference>
<dbReference type="InterPro" id="IPR028098">
    <property type="entry name" value="Glyco_trans_4-like_N"/>
</dbReference>
<dbReference type="PANTHER" id="PTHR12526:SF572">
    <property type="entry name" value="BLL5144 PROTEIN"/>
    <property type="match status" value="1"/>
</dbReference>
<evidence type="ECO:0000313" key="3">
    <source>
        <dbReference type="EMBL" id="QNN66175.1"/>
    </source>
</evidence>
<gene>
    <name evidence="3" type="ORF">H9L12_04355</name>
</gene>
<evidence type="ECO:0000259" key="2">
    <source>
        <dbReference type="Pfam" id="PF13439"/>
    </source>
</evidence>
<dbReference type="CDD" id="cd03822">
    <property type="entry name" value="GT4_mannosyltransferase-like"/>
    <property type="match status" value="1"/>
</dbReference>
<reference evidence="3 4" key="1">
    <citation type="submission" date="2020-08" db="EMBL/GenBank/DDBJ databases">
        <title>Genome sequence of Sphingomonas rhizophila KACC 19189T.</title>
        <authorList>
            <person name="Hyun D.-W."/>
            <person name="Bae J.-W."/>
        </authorList>
    </citation>
    <scope>NUCLEOTIDE SEQUENCE [LARGE SCALE GENOMIC DNA]</scope>
    <source>
        <strain evidence="3 4">KACC 19189</strain>
    </source>
</reference>
<dbReference type="Pfam" id="PF00534">
    <property type="entry name" value="Glycos_transf_1"/>
    <property type="match status" value="1"/>
</dbReference>